<dbReference type="OrthoDB" id="9986677at2759"/>
<keyword evidence="2" id="KW-1185">Reference proteome</keyword>
<proteinExistence type="predicted"/>
<organism evidence="1 2">
    <name type="scientific">Acaulospora morrowiae</name>
    <dbReference type="NCBI Taxonomy" id="94023"/>
    <lineage>
        <taxon>Eukaryota</taxon>
        <taxon>Fungi</taxon>
        <taxon>Fungi incertae sedis</taxon>
        <taxon>Mucoromycota</taxon>
        <taxon>Glomeromycotina</taxon>
        <taxon>Glomeromycetes</taxon>
        <taxon>Diversisporales</taxon>
        <taxon>Acaulosporaceae</taxon>
        <taxon>Acaulospora</taxon>
    </lineage>
</organism>
<sequence>MTTTEMTDKRRISSEKRINGESTLIVENANTLGDGDLEKIHVEGELIEAENSSIPMVAAAVSTKDDPKLPCLTFRFW</sequence>
<dbReference type="EMBL" id="CAJVPV010039383">
    <property type="protein sequence ID" value="CAG8758343.1"/>
    <property type="molecule type" value="Genomic_DNA"/>
</dbReference>
<evidence type="ECO:0000313" key="1">
    <source>
        <dbReference type="EMBL" id="CAG8758343.1"/>
    </source>
</evidence>
<dbReference type="Proteomes" id="UP000789342">
    <property type="component" value="Unassembled WGS sequence"/>
</dbReference>
<feature type="non-terminal residue" evidence="1">
    <location>
        <position position="1"/>
    </location>
</feature>
<name>A0A9N9IZI9_9GLOM</name>
<reference evidence="1" key="1">
    <citation type="submission" date="2021-06" db="EMBL/GenBank/DDBJ databases">
        <authorList>
            <person name="Kallberg Y."/>
            <person name="Tangrot J."/>
            <person name="Rosling A."/>
        </authorList>
    </citation>
    <scope>NUCLEOTIDE SEQUENCE</scope>
    <source>
        <strain evidence="1">CL551</strain>
    </source>
</reference>
<evidence type="ECO:0000313" key="2">
    <source>
        <dbReference type="Proteomes" id="UP000789342"/>
    </source>
</evidence>
<gene>
    <name evidence="1" type="ORF">AMORRO_LOCUS15752</name>
</gene>
<comment type="caution">
    <text evidence="1">The sequence shown here is derived from an EMBL/GenBank/DDBJ whole genome shotgun (WGS) entry which is preliminary data.</text>
</comment>
<accession>A0A9N9IZI9</accession>
<dbReference type="AlphaFoldDB" id="A0A9N9IZI9"/>
<protein>
    <submittedName>
        <fullName evidence="1">17988_t:CDS:1</fullName>
    </submittedName>
</protein>